<reference evidence="3 4" key="1">
    <citation type="submission" date="2023-07" db="EMBL/GenBank/DDBJ databases">
        <title>Genomic Encyclopedia of Type Strains, Phase IV (KMG-IV): sequencing the most valuable type-strain genomes for metagenomic binning, comparative biology and taxonomic classification.</title>
        <authorList>
            <person name="Goeker M."/>
        </authorList>
    </citation>
    <scope>NUCLEOTIDE SEQUENCE [LARGE SCALE GENOMIC DNA]</scope>
    <source>
        <strain evidence="3 4">DSM 5896</strain>
    </source>
</reference>
<dbReference type="NCBIfam" id="TIGR03469">
    <property type="entry name" value="HpnB"/>
    <property type="match status" value="1"/>
</dbReference>
<dbReference type="PANTHER" id="PTHR43646">
    <property type="entry name" value="GLYCOSYLTRANSFERASE"/>
    <property type="match status" value="1"/>
</dbReference>
<evidence type="ECO:0000259" key="2">
    <source>
        <dbReference type="Pfam" id="PF00535"/>
    </source>
</evidence>
<feature type="transmembrane region" description="Helical" evidence="1">
    <location>
        <begin position="283"/>
        <end position="303"/>
    </location>
</feature>
<dbReference type="InterPro" id="IPR017832">
    <property type="entry name" value="Glyco_trans_2_hopen-assoc_HpnB"/>
</dbReference>
<dbReference type="SUPFAM" id="SSF53448">
    <property type="entry name" value="Nucleotide-diphospho-sugar transferases"/>
    <property type="match status" value="1"/>
</dbReference>
<evidence type="ECO:0000313" key="3">
    <source>
        <dbReference type="EMBL" id="MDQ0391968.1"/>
    </source>
</evidence>
<name>A0ABU0FCX2_9HYPH</name>
<sequence>MPLLLALASAAVWVGLIALRGGFWLSSVRDEPSAGPAPAQWPPVVAVVPARNEADVVAHAVGSLLAQDYPGQLRVVLVDDNSDDGTAEQAMAAAEAAGGGARLSVLSGQPLPRGWTGKLWALSQGVEAAGRSEPSYLWLSDADIVYTPDTLRSMVTRAEAGGLAAVSLMARLRCESPAERMLIPAFIFFFQMLYPFAWVNRPAAATAAAAGGCVLVRSDALAGIGGIGAIRGALIDDCTLAARLKGKGGRIWLGLTNRARSIRVYDRFDDIRRMVARSAYAQLGYSPLTLLGTVLGMALVYVAPPAIALFGPSPARYVALATWIAMALAFVPTLRFYRVSWLWGPFLPVISACYMGFTCDSAIQHIAGRGGLWKGRVQAPRDA</sequence>
<accession>A0ABU0FCX2</accession>
<keyword evidence="4" id="KW-1185">Reference proteome</keyword>
<dbReference type="Pfam" id="PF00535">
    <property type="entry name" value="Glycos_transf_2"/>
    <property type="match status" value="1"/>
</dbReference>
<dbReference type="InterPro" id="IPR001173">
    <property type="entry name" value="Glyco_trans_2-like"/>
</dbReference>
<dbReference type="Gene3D" id="3.90.550.10">
    <property type="entry name" value="Spore Coat Polysaccharide Biosynthesis Protein SpsA, Chain A"/>
    <property type="match status" value="1"/>
</dbReference>
<dbReference type="RefSeq" id="WP_307425134.1">
    <property type="nucleotide sequence ID" value="NZ_JAUSVK010000001.1"/>
</dbReference>
<evidence type="ECO:0000256" key="1">
    <source>
        <dbReference type="SAM" id="Phobius"/>
    </source>
</evidence>
<dbReference type="EMBL" id="JAUSVK010000001">
    <property type="protein sequence ID" value="MDQ0391968.1"/>
    <property type="molecule type" value="Genomic_DNA"/>
</dbReference>
<dbReference type="PANTHER" id="PTHR43646:SF3">
    <property type="entry name" value="SLR1566 PROTEIN"/>
    <property type="match status" value="1"/>
</dbReference>
<comment type="caution">
    <text evidence="3">The sequence shown here is derived from an EMBL/GenBank/DDBJ whole genome shotgun (WGS) entry which is preliminary data.</text>
</comment>
<feature type="transmembrane region" description="Helical" evidence="1">
    <location>
        <begin position="181"/>
        <end position="199"/>
    </location>
</feature>
<evidence type="ECO:0000313" key="4">
    <source>
        <dbReference type="Proteomes" id="UP001237448"/>
    </source>
</evidence>
<organism evidence="3 4">
    <name type="scientific">Labrys monachus</name>
    <dbReference type="NCBI Taxonomy" id="217067"/>
    <lineage>
        <taxon>Bacteria</taxon>
        <taxon>Pseudomonadati</taxon>
        <taxon>Pseudomonadota</taxon>
        <taxon>Alphaproteobacteria</taxon>
        <taxon>Hyphomicrobiales</taxon>
        <taxon>Xanthobacteraceae</taxon>
        <taxon>Labrys</taxon>
    </lineage>
</organism>
<protein>
    <submittedName>
        <fullName evidence="3">Hopene-associated glycosyltransferase HpnB</fullName>
    </submittedName>
</protein>
<keyword evidence="1" id="KW-1133">Transmembrane helix</keyword>
<keyword evidence="1" id="KW-0472">Membrane</keyword>
<gene>
    <name evidence="3" type="ORF">J3R73_001760</name>
</gene>
<dbReference type="Proteomes" id="UP001237448">
    <property type="component" value="Unassembled WGS sequence"/>
</dbReference>
<keyword evidence="1" id="KW-0812">Transmembrane</keyword>
<proteinExistence type="predicted"/>
<feature type="transmembrane region" description="Helical" evidence="1">
    <location>
        <begin position="315"/>
        <end position="337"/>
    </location>
</feature>
<dbReference type="InterPro" id="IPR029044">
    <property type="entry name" value="Nucleotide-diphossugar_trans"/>
</dbReference>
<feature type="domain" description="Glycosyltransferase 2-like" evidence="2">
    <location>
        <begin position="47"/>
        <end position="221"/>
    </location>
</feature>